<feature type="domain" description="B30.2/SPRY" evidence="1">
    <location>
        <begin position="11"/>
        <end position="207"/>
    </location>
</feature>
<name>A0A4W3GCX5_CALMI</name>
<dbReference type="OMA" id="PSHEAHC"/>
<dbReference type="Ensembl" id="ENSCMIT00000001219.1">
    <property type="protein sequence ID" value="ENSCMIP00000001161.1"/>
    <property type="gene ID" value="ENSCMIG00000000778.1"/>
</dbReference>
<dbReference type="InterPro" id="IPR003877">
    <property type="entry name" value="SPRY_dom"/>
</dbReference>
<dbReference type="InterPro" id="IPR050143">
    <property type="entry name" value="TRIM/RBCC"/>
</dbReference>
<dbReference type="InterPro" id="IPR003879">
    <property type="entry name" value="Butyrophylin_SPRY"/>
</dbReference>
<dbReference type="InterPro" id="IPR013320">
    <property type="entry name" value="ConA-like_dom_sf"/>
</dbReference>
<dbReference type="CDD" id="cd13733">
    <property type="entry name" value="SPRY_PRY_C-I_1"/>
    <property type="match status" value="1"/>
</dbReference>
<accession>A0A4W3GCX5</accession>
<dbReference type="Proteomes" id="UP000314986">
    <property type="component" value="Unassembled WGS sequence"/>
</dbReference>
<dbReference type="InterPro" id="IPR043136">
    <property type="entry name" value="B30.2/SPRY_sf"/>
</dbReference>
<dbReference type="PRINTS" id="PR01407">
    <property type="entry name" value="BUTYPHLNCDUF"/>
</dbReference>
<reference evidence="3" key="3">
    <citation type="journal article" date="2014" name="Nature">
        <title>Elephant shark genome provides unique insights into gnathostome evolution.</title>
        <authorList>
            <consortium name="International Elephant Shark Genome Sequencing Consortium"/>
            <person name="Venkatesh B."/>
            <person name="Lee A.P."/>
            <person name="Ravi V."/>
            <person name="Maurya A.K."/>
            <person name="Lian M.M."/>
            <person name="Swann J.B."/>
            <person name="Ohta Y."/>
            <person name="Flajnik M.F."/>
            <person name="Sutoh Y."/>
            <person name="Kasahara M."/>
            <person name="Hoon S."/>
            <person name="Gangu V."/>
            <person name="Roy S.W."/>
            <person name="Irimia M."/>
            <person name="Korzh V."/>
            <person name="Kondrychyn I."/>
            <person name="Lim Z.W."/>
            <person name="Tay B.H."/>
            <person name="Tohari S."/>
            <person name="Kong K.W."/>
            <person name="Ho S."/>
            <person name="Lorente-Galdos B."/>
            <person name="Quilez J."/>
            <person name="Marques-Bonet T."/>
            <person name="Raney B.J."/>
            <person name="Ingham P.W."/>
            <person name="Tay A."/>
            <person name="Hillier L.W."/>
            <person name="Minx P."/>
            <person name="Boehm T."/>
            <person name="Wilson R.K."/>
            <person name="Brenner S."/>
            <person name="Warren W.C."/>
        </authorList>
    </citation>
    <scope>NUCLEOTIDE SEQUENCE [LARGE SCALE GENOMIC DNA]</scope>
</reference>
<protein>
    <recommendedName>
        <fullName evidence="1">B30.2/SPRY domain-containing protein</fullName>
    </recommendedName>
</protein>
<reference evidence="3" key="2">
    <citation type="journal article" date="2007" name="PLoS Biol.">
        <title>Survey sequencing and comparative analysis of the elephant shark (Callorhinchus milii) genome.</title>
        <authorList>
            <person name="Venkatesh B."/>
            <person name="Kirkness E.F."/>
            <person name="Loh Y.H."/>
            <person name="Halpern A.L."/>
            <person name="Lee A.P."/>
            <person name="Johnson J."/>
            <person name="Dandona N."/>
            <person name="Viswanathan L.D."/>
            <person name="Tay A."/>
            <person name="Venter J.C."/>
            <person name="Strausberg R.L."/>
            <person name="Brenner S."/>
        </authorList>
    </citation>
    <scope>NUCLEOTIDE SEQUENCE [LARGE SCALE GENOMIC DNA]</scope>
</reference>
<proteinExistence type="predicted"/>
<dbReference type="SMART" id="SM00589">
    <property type="entry name" value="PRY"/>
    <property type="match status" value="1"/>
</dbReference>
<reference evidence="2" key="4">
    <citation type="submission" date="2025-08" db="UniProtKB">
        <authorList>
            <consortium name="Ensembl"/>
        </authorList>
    </citation>
    <scope>IDENTIFICATION</scope>
</reference>
<dbReference type="InterPro" id="IPR001870">
    <property type="entry name" value="B30.2/SPRY"/>
</dbReference>
<reference evidence="2" key="5">
    <citation type="submission" date="2025-09" db="UniProtKB">
        <authorList>
            <consortium name="Ensembl"/>
        </authorList>
    </citation>
    <scope>IDENTIFICATION</scope>
</reference>
<dbReference type="Pfam" id="PF00622">
    <property type="entry name" value="SPRY"/>
    <property type="match status" value="1"/>
</dbReference>
<dbReference type="InParanoid" id="A0A4W3GCX5"/>
<dbReference type="SMART" id="SM00449">
    <property type="entry name" value="SPRY"/>
    <property type="match status" value="1"/>
</dbReference>
<evidence type="ECO:0000313" key="3">
    <source>
        <dbReference type="Proteomes" id="UP000314986"/>
    </source>
</evidence>
<dbReference type="InterPro" id="IPR006574">
    <property type="entry name" value="PRY"/>
</dbReference>
<evidence type="ECO:0000313" key="2">
    <source>
        <dbReference type="Ensembl" id="ENSCMIP00000001161.1"/>
    </source>
</evidence>
<dbReference type="STRING" id="7868.ENSCMIP00000001161"/>
<dbReference type="Gene3D" id="2.60.120.920">
    <property type="match status" value="1"/>
</dbReference>
<organism evidence="2 3">
    <name type="scientific">Callorhinchus milii</name>
    <name type="common">Ghost shark</name>
    <dbReference type="NCBI Taxonomy" id="7868"/>
    <lineage>
        <taxon>Eukaryota</taxon>
        <taxon>Metazoa</taxon>
        <taxon>Chordata</taxon>
        <taxon>Craniata</taxon>
        <taxon>Vertebrata</taxon>
        <taxon>Chondrichthyes</taxon>
        <taxon>Holocephali</taxon>
        <taxon>Chimaeriformes</taxon>
        <taxon>Callorhinchidae</taxon>
        <taxon>Callorhinchus</taxon>
    </lineage>
</organism>
<reference evidence="3" key="1">
    <citation type="journal article" date="2006" name="Science">
        <title>Ancient noncoding elements conserved in the human genome.</title>
        <authorList>
            <person name="Venkatesh B."/>
            <person name="Kirkness E.F."/>
            <person name="Loh Y.H."/>
            <person name="Halpern A.L."/>
            <person name="Lee A.P."/>
            <person name="Johnson J."/>
            <person name="Dandona N."/>
            <person name="Viswanathan L.D."/>
            <person name="Tay A."/>
            <person name="Venter J.C."/>
            <person name="Strausberg R.L."/>
            <person name="Brenner S."/>
        </authorList>
    </citation>
    <scope>NUCLEOTIDE SEQUENCE [LARGE SCALE GENOMIC DNA]</scope>
</reference>
<dbReference type="PROSITE" id="PS50188">
    <property type="entry name" value="B302_SPRY"/>
    <property type="match status" value="1"/>
</dbReference>
<dbReference type="GeneTree" id="ENSGT01040000240385"/>
<dbReference type="AlphaFoldDB" id="A0A4W3GCX5"/>
<dbReference type="PANTHER" id="PTHR24103">
    <property type="entry name" value="E3 UBIQUITIN-PROTEIN LIGASE TRIM"/>
    <property type="match status" value="1"/>
</dbReference>
<evidence type="ECO:0000259" key="1">
    <source>
        <dbReference type="PROSITE" id="PS50188"/>
    </source>
</evidence>
<dbReference type="FunFam" id="2.60.120.920:FF:000004">
    <property type="entry name" value="Butyrophilin subfamily 1 member A1"/>
    <property type="match status" value="1"/>
</dbReference>
<keyword evidence="3" id="KW-1185">Reference proteome</keyword>
<sequence length="207" mass="23382">MVLQSLFADVLSQTYPHSTLCCFSFSAPASVTLDADTAHPSLILSQDRTSVRDGDTPQQLTNDPKRFDTYVYVLGSEGFTSGRHYWEVQVANKTKWDVGLASESVNRKGKIILSPETGFWVVKLRNGDEYKACTLPRIRLPLTERPGKLGVYLNYEGGEVTFYNADNMSHLHIFTQTFTEKLYPFFNPGDDDGRKNSEPLRICRVTE</sequence>
<dbReference type="Pfam" id="PF13765">
    <property type="entry name" value="PRY"/>
    <property type="match status" value="1"/>
</dbReference>
<dbReference type="SUPFAM" id="SSF49899">
    <property type="entry name" value="Concanavalin A-like lectins/glucanases"/>
    <property type="match status" value="1"/>
</dbReference>